<organism evidence="1 2">
    <name type="scientific">Aspergillus sclerotiicarbonarius (strain CBS 121057 / IBT 28362)</name>
    <dbReference type="NCBI Taxonomy" id="1448318"/>
    <lineage>
        <taxon>Eukaryota</taxon>
        <taxon>Fungi</taxon>
        <taxon>Dikarya</taxon>
        <taxon>Ascomycota</taxon>
        <taxon>Pezizomycotina</taxon>
        <taxon>Eurotiomycetes</taxon>
        <taxon>Eurotiomycetidae</taxon>
        <taxon>Eurotiales</taxon>
        <taxon>Aspergillaceae</taxon>
        <taxon>Aspergillus</taxon>
        <taxon>Aspergillus subgen. Circumdati</taxon>
    </lineage>
</organism>
<dbReference type="EMBL" id="KZ826451">
    <property type="protein sequence ID" value="PYI00456.1"/>
    <property type="molecule type" value="Genomic_DNA"/>
</dbReference>
<keyword evidence="2" id="KW-1185">Reference proteome</keyword>
<dbReference type="AlphaFoldDB" id="A0A319DRV3"/>
<name>A0A319DRV3_ASPSB</name>
<evidence type="ECO:0000313" key="2">
    <source>
        <dbReference type="Proteomes" id="UP000248423"/>
    </source>
</evidence>
<accession>A0A319DRV3</accession>
<dbReference type="VEuPathDB" id="FungiDB:BO78DRAFT_381023"/>
<sequence length="199" mass="23368">MTDSLLSILTEEPWFWDPFHRNEIKFHPDGTGDLICRYETQTWLMAQFDWSFHPQPTLIDNNTKSGPIADFPITLTLTKHAIPNSHIPQHTRINESLLTDEAFRPKTYVVRLEKGTFLTQHDVMYADRKWDAGRYALRLVFDRSPYPAREEWRREVVGGGLEACRVWEWTEFCSRGIPPGRGVLGEMWARVWEAVGWEY</sequence>
<reference evidence="1 2" key="1">
    <citation type="submission" date="2018-02" db="EMBL/GenBank/DDBJ databases">
        <title>The genomes of Aspergillus section Nigri reveals drivers in fungal speciation.</title>
        <authorList>
            <consortium name="DOE Joint Genome Institute"/>
            <person name="Vesth T.C."/>
            <person name="Nybo J."/>
            <person name="Theobald S."/>
            <person name="Brandl J."/>
            <person name="Frisvad J.C."/>
            <person name="Nielsen K.F."/>
            <person name="Lyhne E.K."/>
            <person name="Kogle M.E."/>
            <person name="Kuo A."/>
            <person name="Riley R."/>
            <person name="Clum A."/>
            <person name="Nolan M."/>
            <person name="Lipzen A."/>
            <person name="Salamov A."/>
            <person name="Henrissat B."/>
            <person name="Wiebenga A."/>
            <person name="De vries R.P."/>
            <person name="Grigoriev I.V."/>
            <person name="Mortensen U.H."/>
            <person name="Andersen M.R."/>
            <person name="Baker S.E."/>
        </authorList>
    </citation>
    <scope>NUCLEOTIDE SEQUENCE [LARGE SCALE GENOMIC DNA]</scope>
    <source>
        <strain evidence="1 2">CBS 121057</strain>
    </source>
</reference>
<proteinExistence type="predicted"/>
<gene>
    <name evidence="1" type="ORF">BO78DRAFT_381023</name>
</gene>
<evidence type="ECO:0000313" key="1">
    <source>
        <dbReference type="EMBL" id="PYI00456.1"/>
    </source>
</evidence>
<protein>
    <submittedName>
        <fullName evidence="1">Uncharacterized protein</fullName>
    </submittedName>
</protein>
<dbReference type="Proteomes" id="UP000248423">
    <property type="component" value="Unassembled WGS sequence"/>
</dbReference>
<dbReference type="OrthoDB" id="2935237at2759"/>